<dbReference type="OrthoDB" id="69920at2"/>
<dbReference type="AlphaFoldDB" id="A0A1W1VJ21"/>
<protein>
    <submittedName>
        <fullName evidence="2">Uncharacterized protein</fullName>
    </submittedName>
</protein>
<dbReference type="EMBL" id="FWWU01000009">
    <property type="protein sequence ID" value="SMB93362.1"/>
    <property type="molecule type" value="Genomic_DNA"/>
</dbReference>
<organism evidence="2 3">
    <name type="scientific">Deinococcus hopiensis KR-140</name>
    <dbReference type="NCBI Taxonomy" id="695939"/>
    <lineage>
        <taxon>Bacteria</taxon>
        <taxon>Thermotogati</taxon>
        <taxon>Deinococcota</taxon>
        <taxon>Deinococci</taxon>
        <taxon>Deinococcales</taxon>
        <taxon>Deinococcaceae</taxon>
        <taxon>Deinococcus</taxon>
    </lineage>
</organism>
<evidence type="ECO:0000313" key="3">
    <source>
        <dbReference type="Proteomes" id="UP000192582"/>
    </source>
</evidence>
<dbReference type="STRING" id="695939.SAMN00790413_01953"/>
<evidence type="ECO:0000256" key="1">
    <source>
        <dbReference type="SAM" id="Coils"/>
    </source>
</evidence>
<sequence>MPGLTGTSAKRPAAKPLAPAIRLKDLLDQLDTEFEQLKRQERELDEQLLWVYFQSCVRPALHWVNGDPYTFEFPAAYQVERLAKLCGYLKSLQGAEAEKVLAAREVNLKGLLTAWPAYRDLAIPDHIPNGTSIAEQEVLPFSWEAIETLWDGENWTGEGEKARGLFLPQFGTKASADFHLAGLAVLFLNRQLRLPLSDLTPQGGN</sequence>
<reference evidence="2 3" key="1">
    <citation type="submission" date="2017-04" db="EMBL/GenBank/DDBJ databases">
        <authorList>
            <person name="Afonso C.L."/>
            <person name="Miller P.J."/>
            <person name="Scott M.A."/>
            <person name="Spackman E."/>
            <person name="Goraichik I."/>
            <person name="Dimitrov K.M."/>
            <person name="Suarez D.L."/>
            <person name="Swayne D.E."/>
        </authorList>
    </citation>
    <scope>NUCLEOTIDE SEQUENCE [LARGE SCALE GENOMIC DNA]</scope>
    <source>
        <strain evidence="2 3">KR-140</strain>
    </source>
</reference>
<keyword evidence="3" id="KW-1185">Reference proteome</keyword>
<gene>
    <name evidence="2" type="ORF">SAMN00790413_01953</name>
</gene>
<accession>A0A1W1VJ21</accession>
<feature type="coiled-coil region" evidence="1">
    <location>
        <begin position="20"/>
        <end position="47"/>
    </location>
</feature>
<keyword evidence="1" id="KW-0175">Coiled coil</keyword>
<dbReference type="RefSeq" id="WP_084049321.1">
    <property type="nucleotide sequence ID" value="NZ_FWWU01000009.1"/>
</dbReference>
<evidence type="ECO:0000313" key="2">
    <source>
        <dbReference type="EMBL" id="SMB93362.1"/>
    </source>
</evidence>
<name>A0A1W1VJ21_9DEIO</name>
<proteinExistence type="predicted"/>
<dbReference type="Proteomes" id="UP000192582">
    <property type="component" value="Unassembled WGS sequence"/>
</dbReference>